<dbReference type="OrthoDB" id="146471at2157"/>
<protein>
    <submittedName>
        <fullName evidence="3">DedA family protein</fullName>
    </submittedName>
</protein>
<keyword evidence="1" id="KW-0472">Membrane</keyword>
<organism evidence="3 4">
    <name type="scientific">Methanolobus zinderi</name>
    <dbReference type="NCBI Taxonomy" id="536044"/>
    <lineage>
        <taxon>Archaea</taxon>
        <taxon>Methanobacteriati</taxon>
        <taxon>Methanobacteriota</taxon>
        <taxon>Stenosarchaea group</taxon>
        <taxon>Methanomicrobia</taxon>
        <taxon>Methanosarcinales</taxon>
        <taxon>Methanosarcinaceae</taxon>
        <taxon>Methanolobus</taxon>
    </lineage>
</organism>
<gene>
    <name evidence="3" type="ORF">HWN40_01640</name>
</gene>
<dbReference type="RefSeq" id="WP_176964122.1">
    <property type="nucleotide sequence ID" value="NZ_CP058215.1"/>
</dbReference>
<keyword evidence="4" id="KW-1185">Reference proteome</keyword>
<evidence type="ECO:0000313" key="4">
    <source>
        <dbReference type="Proteomes" id="UP000509594"/>
    </source>
</evidence>
<evidence type="ECO:0000313" key="3">
    <source>
        <dbReference type="EMBL" id="QLC49059.1"/>
    </source>
</evidence>
<dbReference type="PANTHER" id="PTHR42709:SF4">
    <property type="entry name" value="INNER MEMBRANE PROTEIN YQAA"/>
    <property type="match status" value="1"/>
</dbReference>
<dbReference type="AlphaFoldDB" id="A0A7D5E6K2"/>
<dbReference type="EMBL" id="CP058215">
    <property type="protein sequence ID" value="QLC49059.1"/>
    <property type="molecule type" value="Genomic_DNA"/>
</dbReference>
<dbReference type="GeneID" id="55820337"/>
<feature type="transmembrane region" description="Helical" evidence="1">
    <location>
        <begin position="128"/>
        <end position="148"/>
    </location>
</feature>
<evidence type="ECO:0000256" key="1">
    <source>
        <dbReference type="SAM" id="Phobius"/>
    </source>
</evidence>
<keyword evidence="1" id="KW-0812">Transmembrane</keyword>
<feature type="transmembrane region" description="Helical" evidence="1">
    <location>
        <begin position="43"/>
        <end position="67"/>
    </location>
</feature>
<dbReference type="InterPro" id="IPR032816">
    <property type="entry name" value="VTT_dom"/>
</dbReference>
<dbReference type="KEGG" id="mzi:HWN40_01640"/>
<reference evidence="3 4" key="1">
    <citation type="submission" date="2020-06" db="EMBL/GenBank/DDBJ databases">
        <title>Methanolobus halotolerans sp. nov., isolated from a saline lake Tus in Siberia.</title>
        <authorList>
            <person name="Shen Y."/>
            <person name="Chen S.-C."/>
            <person name="Lai M.-C."/>
            <person name="Huang H.-H."/>
            <person name="Chiu H.-H."/>
            <person name="Tang S.-L."/>
            <person name="Rogozin D.Y."/>
            <person name="Degermendzhy A.G."/>
        </authorList>
    </citation>
    <scope>NUCLEOTIDE SEQUENCE [LARGE SCALE GENOMIC DNA]</scope>
    <source>
        <strain evidence="3 4">DSM 21339</strain>
    </source>
</reference>
<name>A0A7D5E6K2_9EURY</name>
<dbReference type="PANTHER" id="PTHR42709">
    <property type="entry name" value="ALKALINE PHOSPHATASE LIKE PROTEIN"/>
    <property type="match status" value="1"/>
</dbReference>
<feature type="domain" description="VTT" evidence="2">
    <location>
        <begin position="38"/>
        <end position="146"/>
    </location>
</feature>
<dbReference type="Proteomes" id="UP000509594">
    <property type="component" value="Chromosome"/>
</dbReference>
<evidence type="ECO:0000259" key="2">
    <source>
        <dbReference type="Pfam" id="PF09335"/>
    </source>
</evidence>
<proteinExistence type="predicted"/>
<dbReference type="InterPro" id="IPR051311">
    <property type="entry name" value="DedA_domain"/>
</dbReference>
<feature type="transmembrane region" description="Helical" evidence="1">
    <location>
        <begin position="97"/>
        <end position="116"/>
    </location>
</feature>
<keyword evidence="1" id="KW-1133">Transmembrane helix</keyword>
<accession>A0A7D5E6K2</accession>
<sequence>MLDNLLMNLSEYAYLSLFVTSFLASTVLPLGSETLVVVLIRSGFNFFAVVMVSTIGNYLGSCTTYYIGFKGRSDIIEKYFSISEKQLRKADSWFDKYGPFLLLFTWLPLVGDAITASGGMLKLDFRIFSIYVFIGKFLRYFAVSYLALNL</sequence>
<dbReference type="Pfam" id="PF09335">
    <property type="entry name" value="VTT_dom"/>
    <property type="match status" value="1"/>
</dbReference>
<feature type="transmembrane region" description="Helical" evidence="1">
    <location>
        <begin position="12"/>
        <end position="31"/>
    </location>
</feature>